<keyword evidence="1" id="KW-1133">Transmembrane helix</keyword>
<dbReference type="EMBL" id="LAZR01025842">
    <property type="protein sequence ID" value="KKL70631.1"/>
    <property type="molecule type" value="Genomic_DNA"/>
</dbReference>
<proteinExistence type="predicted"/>
<reference evidence="2" key="1">
    <citation type="journal article" date="2015" name="Nature">
        <title>Complex archaea that bridge the gap between prokaryotes and eukaryotes.</title>
        <authorList>
            <person name="Spang A."/>
            <person name="Saw J.H."/>
            <person name="Jorgensen S.L."/>
            <person name="Zaremba-Niedzwiedzka K."/>
            <person name="Martijn J."/>
            <person name="Lind A.E."/>
            <person name="van Eijk R."/>
            <person name="Schleper C."/>
            <person name="Guy L."/>
            <person name="Ettema T.J."/>
        </authorList>
    </citation>
    <scope>NUCLEOTIDE SEQUENCE</scope>
</reference>
<keyword evidence="1" id="KW-0472">Membrane</keyword>
<dbReference type="AlphaFoldDB" id="A0A0F9EWJ7"/>
<feature type="transmembrane region" description="Helical" evidence="1">
    <location>
        <begin position="12"/>
        <end position="34"/>
    </location>
</feature>
<sequence>MLDFLPNWIEMIIFALISMIGGMLGGFLGIFLAARSEIKRGVVRARMLRIVKEKRDGQV</sequence>
<evidence type="ECO:0000256" key="1">
    <source>
        <dbReference type="SAM" id="Phobius"/>
    </source>
</evidence>
<comment type="caution">
    <text evidence="2">The sequence shown here is derived from an EMBL/GenBank/DDBJ whole genome shotgun (WGS) entry which is preliminary data.</text>
</comment>
<accession>A0A0F9EWJ7</accession>
<protein>
    <submittedName>
        <fullName evidence="2">Uncharacterized protein</fullName>
    </submittedName>
</protein>
<name>A0A0F9EWJ7_9ZZZZ</name>
<gene>
    <name evidence="2" type="ORF">LCGC14_2102960</name>
</gene>
<keyword evidence="1" id="KW-0812">Transmembrane</keyword>
<organism evidence="2">
    <name type="scientific">marine sediment metagenome</name>
    <dbReference type="NCBI Taxonomy" id="412755"/>
    <lineage>
        <taxon>unclassified sequences</taxon>
        <taxon>metagenomes</taxon>
        <taxon>ecological metagenomes</taxon>
    </lineage>
</organism>
<evidence type="ECO:0000313" key="2">
    <source>
        <dbReference type="EMBL" id="KKL70631.1"/>
    </source>
</evidence>